<evidence type="ECO:0000256" key="3">
    <source>
        <dbReference type="ARBA" id="ARBA00022989"/>
    </source>
</evidence>
<comment type="catalytic activity">
    <reaction evidence="7">
        <text>a peptidoglycan chain = a peptidoglycan chain with N-acetyl-1,6-anhydromuramyl-[peptide] at the reducing end + a peptidoglycan chain with N-acetylglucosamine at the non-reducing end.</text>
        <dbReference type="EC" id="4.2.2.29"/>
    </reaction>
</comment>
<keyword evidence="6 7" id="KW-0961">Cell wall biogenesis/degradation</keyword>
<keyword evidence="5 7" id="KW-0456">Lyase</keyword>
<dbReference type="HAMAP" id="MF_02065">
    <property type="entry name" value="MltG"/>
    <property type="match status" value="1"/>
</dbReference>
<feature type="site" description="Important for catalytic activity" evidence="7">
    <location>
        <position position="222"/>
    </location>
</feature>
<dbReference type="CDD" id="cd08010">
    <property type="entry name" value="MltG_like"/>
    <property type="match status" value="1"/>
</dbReference>
<dbReference type="Pfam" id="PF02618">
    <property type="entry name" value="YceG"/>
    <property type="match status" value="1"/>
</dbReference>
<evidence type="ECO:0000313" key="10">
    <source>
        <dbReference type="Proteomes" id="UP000811899"/>
    </source>
</evidence>
<evidence type="ECO:0000256" key="2">
    <source>
        <dbReference type="ARBA" id="ARBA00022692"/>
    </source>
</evidence>
<dbReference type="Proteomes" id="UP000811899">
    <property type="component" value="Unassembled WGS sequence"/>
</dbReference>
<keyword evidence="3 7" id="KW-1133">Transmembrane helix</keyword>
<evidence type="ECO:0000256" key="4">
    <source>
        <dbReference type="ARBA" id="ARBA00023136"/>
    </source>
</evidence>
<keyword evidence="1 7" id="KW-1003">Cell membrane</keyword>
<dbReference type="InterPro" id="IPR003770">
    <property type="entry name" value="MLTG-like"/>
</dbReference>
<keyword evidence="4 7" id="KW-0472">Membrane</keyword>
<dbReference type="GO" id="GO:0071555">
    <property type="term" value="P:cell wall organization"/>
    <property type="evidence" value="ECO:0007669"/>
    <property type="project" value="UniProtKB-KW"/>
</dbReference>
<organism evidence="9 10">
    <name type="scientific">Geoanaerobacter pelophilus</name>
    <dbReference type="NCBI Taxonomy" id="60036"/>
    <lineage>
        <taxon>Bacteria</taxon>
        <taxon>Pseudomonadati</taxon>
        <taxon>Thermodesulfobacteriota</taxon>
        <taxon>Desulfuromonadia</taxon>
        <taxon>Geobacterales</taxon>
        <taxon>Geobacteraceae</taxon>
        <taxon>Geoanaerobacter</taxon>
    </lineage>
</organism>
<evidence type="ECO:0000256" key="1">
    <source>
        <dbReference type="ARBA" id="ARBA00022475"/>
    </source>
</evidence>
<sequence length="361" mass="39487">MRPALGRLFPQQYRKPVVSAIVASALVAMVAVSCLMLPPGDGSNVQLVDCGKGAPLARAAAEMKRKGVIRSATLLVVLARIKGIDGQVQAGTYQLNDGMSLSEILRKMVAGEIYANRFAVPEGYSIYQLAELLESRRIHPKVDFLAACSDKGVMQEFGIPGNTVEGYLFPATYNIMPNMKPVDTVRMMLRQFEKACGQLSPQLARGSARHRLVTMASIVEKEAVDPKERPLIASVFYNRLRKGMRLQSDPTAVYGVRPFAGKVSGDDVHRLSPYNTYRIKGLPPGPIGNPSAGAIQAAMKPQTSPYYYFVAKRDGTHFFSTTLDQHNIAVTKYLKNKGRNISSSGDVPGLRNDHPNFTDGR</sequence>
<reference evidence="9 10" key="1">
    <citation type="submission" date="2021-05" db="EMBL/GenBank/DDBJ databases">
        <title>The draft genome of Geobacter pelophilus DSM 12255.</title>
        <authorList>
            <person name="Xu Z."/>
            <person name="Masuda Y."/>
            <person name="Itoh H."/>
            <person name="Senoo K."/>
        </authorList>
    </citation>
    <scope>NUCLEOTIDE SEQUENCE [LARGE SCALE GENOMIC DNA]</scope>
    <source>
        <strain evidence="9 10">DSM 12255</strain>
    </source>
</reference>
<keyword evidence="10" id="KW-1185">Reference proteome</keyword>
<gene>
    <name evidence="7 9" type="primary">mltG</name>
    <name evidence="9" type="ORF">KI809_17170</name>
</gene>
<name>A0AAW4L4W5_9BACT</name>
<evidence type="ECO:0000313" key="9">
    <source>
        <dbReference type="EMBL" id="MBT0666046.1"/>
    </source>
</evidence>
<protein>
    <recommendedName>
        <fullName evidence="7">Endolytic murein transglycosylase</fullName>
        <ecNumber evidence="7">4.2.2.29</ecNumber>
    </recommendedName>
    <alternativeName>
        <fullName evidence="7">Peptidoglycan lytic transglycosylase</fullName>
    </alternativeName>
    <alternativeName>
        <fullName evidence="7">Peptidoglycan polymerization terminase</fullName>
    </alternativeName>
</protein>
<evidence type="ECO:0000256" key="8">
    <source>
        <dbReference type="SAM" id="MobiDB-lite"/>
    </source>
</evidence>
<feature type="region of interest" description="Disordered" evidence="8">
    <location>
        <begin position="340"/>
        <end position="361"/>
    </location>
</feature>
<dbReference type="PANTHER" id="PTHR30518:SF2">
    <property type="entry name" value="ENDOLYTIC MUREIN TRANSGLYCOSYLASE"/>
    <property type="match status" value="1"/>
</dbReference>
<dbReference type="EC" id="4.2.2.29" evidence="7"/>
<accession>A0AAW4L4W5</accession>
<dbReference type="PANTHER" id="PTHR30518">
    <property type="entry name" value="ENDOLYTIC MUREIN TRANSGLYCOSYLASE"/>
    <property type="match status" value="1"/>
</dbReference>
<dbReference type="GO" id="GO:0005886">
    <property type="term" value="C:plasma membrane"/>
    <property type="evidence" value="ECO:0007669"/>
    <property type="project" value="UniProtKB-UniRule"/>
</dbReference>
<evidence type="ECO:0000256" key="5">
    <source>
        <dbReference type="ARBA" id="ARBA00023239"/>
    </source>
</evidence>
<comment type="similarity">
    <text evidence="7">Belongs to the transglycosylase MltG family.</text>
</comment>
<dbReference type="Gene3D" id="3.30.1490.480">
    <property type="entry name" value="Endolytic murein transglycosylase"/>
    <property type="match status" value="1"/>
</dbReference>
<evidence type="ECO:0000256" key="6">
    <source>
        <dbReference type="ARBA" id="ARBA00023316"/>
    </source>
</evidence>
<comment type="function">
    <text evidence="7">Functions as a peptidoglycan terminase that cleaves nascent peptidoglycan strands endolytically to terminate their elongation.</text>
</comment>
<proteinExistence type="inferred from homology"/>
<keyword evidence="2 7" id="KW-0812">Transmembrane</keyword>
<dbReference type="GO" id="GO:0009252">
    <property type="term" value="P:peptidoglycan biosynthetic process"/>
    <property type="evidence" value="ECO:0007669"/>
    <property type="project" value="UniProtKB-UniRule"/>
</dbReference>
<feature type="compositionally biased region" description="Basic and acidic residues" evidence="8">
    <location>
        <begin position="351"/>
        <end position="361"/>
    </location>
</feature>
<dbReference type="PROSITE" id="PS51257">
    <property type="entry name" value="PROKAR_LIPOPROTEIN"/>
    <property type="match status" value="1"/>
</dbReference>
<evidence type="ECO:0000256" key="7">
    <source>
        <dbReference type="HAMAP-Rule" id="MF_02065"/>
    </source>
</evidence>
<comment type="caution">
    <text evidence="9">The sequence shown here is derived from an EMBL/GenBank/DDBJ whole genome shotgun (WGS) entry which is preliminary data.</text>
</comment>
<dbReference type="AlphaFoldDB" id="A0AAW4L4W5"/>
<dbReference type="GO" id="GO:0008932">
    <property type="term" value="F:lytic endotransglycosylase activity"/>
    <property type="evidence" value="ECO:0007669"/>
    <property type="project" value="UniProtKB-UniRule"/>
</dbReference>
<dbReference type="NCBIfam" id="TIGR00247">
    <property type="entry name" value="endolytic transglycosylase MltG"/>
    <property type="match status" value="1"/>
</dbReference>
<dbReference type="EMBL" id="JAHCVJ010000008">
    <property type="protein sequence ID" value="MBT0666046.1"/>
    <property type="molecule type" value="Genomic_DNA"/>
</dbReference>
<dbReference type="Gene3D" id="3.30.160.60">
    <property type="entry name" value="Classic Zinc Finger"/>
    <property type="match status" value="1"/>
</dbReference>